<name>A0A6A6E2Q2_9PEZI</name>
<keyword evidence="6 9" id="KW-0472">Membrane</keyword>
<dbReference type="PANTHER" id="PTHR23501:SF3">
    <property type="entry name" value="MAJOR FACILITATOR SUPERFAMILY (MFS) PROFILE DOMAIN-CONTAINING PROTEIN"/>
    <property type="match status" value="1"/>
</dbReference>
<accession>A0A6A6E2Q2</accession>
<feature type="transmembrane region" description="Helical" evidence="9">
    <location>
        <begin position="421"/>
        <end position="441"/>
    </location>
</feature>
<dbReference type="PANTHER" id="PTHR23501">
    <property type="entry name" value="MAJOR FACILITATOR SUPERFAMILY"/>
    <property type="match status" value="1"/>
</dbReference>
<dbReference type="EMBL" id="ML994636">
    <property type="protein sequence ID" value="KAF2184859.1"/>
    <property type="molecule type" value="Genomic_DNA"/>
</dbReference>
<evidence type="ECO:0000256" key="8">
    <source>
        <dbReference type="SAM" id="MobiDB-lite"/>
    </source>
</evidence>
<dbReference type="Proteomes" id="UP000800200">
    <property type="component" value="Unassembled WGS sequence"/>
</dbReference>
<comment type="similarity">
    <text evidence="2">Belongs to the major facilitator superfamily.</text>
</comment>
<feature type="transmembrane region" description="Helical" evidence="9">
    <location>
        <begin position="278"/>
        <end position="300"/>
    </location>
</feature>
<dbReference type="Pfam" id="PF07690">
    <property type="entry name" value="MFS_1"/>
    <property type="match status" value="1"/>
</dbReference>
<dbReference type="Gene3D" id="1.20.1250.20">
    <property type="entry name" value="MFS general substrate transporter like domains"/>
    <property type="match status" value="2"/>
</dbReference>
<dbReference type="GO" id="GO:0022857">
    <property type="term" value="F:transmembrane transporter activity"/>
    <property type="evidence" value="ECO:0007669"/>
    <property type="project" value="InterPro"/>
</dbReference>
<feature type="transmembrane region" description="Helical" evidence="9">
    <location>
        <begin position="312"/>
        <end position="334"/>
    </location>
</feature>
<evidence type="ECO:0000256" key="6">
    <source>
        <dbReference type="ARBA" id="ARBA00023136"/>
    </source>
</evidence>
<evidence type="ECO:0000256" key="7">
    <source>
        <dbReference type="ARBA" id="ARBA00023180"/>
    </source>
</evidence>
<keyword evidence="11" id="KW-1185">Reference proteome</keyword>
<reference evidence="10" key="1">
    <citation type="journal article" date="2020" name="Stud. Mycol.">
        <title>101 Dothideomycetes genomes: a test case for predicting lifestyles and emergence of pathogens.</title>
        <authorList>
            <person name="Haridas S."/>
            <person name="Albert R."/>
            <person name="Binder M."/>
            <person name="Bloem J."/>
            <person name="Labutti K."/>
            <person name="Salamov A."/>
            <person name="Andreopoulos B."/>
            <person name="Baker S."/>
            <person name="Barry K."/>
            <person name="Bills G."/>
            <person name="Bluhm B."/>
            <person name="Cannon C."/>
            <person name="Castanera R."/>
            <person name="Culley D."/>
            <person name="Daum C."/>
            <person name="Ezra D."/>
            <person name="Gonzalez J."/>
            <person name="Henrissat B."/>
            <person name="Kuo A."/>
            <person name="Liang C."/>
            <person name="Lipzen A."/>
            <person name="Lutzoni F."/>
            <person name="Magnuson J."/>
            <person name="Mondo S."/>
            <person name="Nolan M."/>
            <person name="Ohm R."/>
            <person name="Pangilinan J."/>
            <person name="Park H.-J."/>
            <person name="Ramirez L."/>
            <person name="Alfaro M."/>
            <person name="Sun H."/>
            <person name="Tritt A."/>
            <person name="Yoshinaga Y."/>
            <person name="Zwiers L.-H."/>
            <person name="Turgeon B."/>
            <person name="Goodwin S."/>
            <person name="Spatafora J."/>
            <person name="Crous P."/>
            <person name="Grigoriev I."/>
        </authorList>
    </citation>
    <scope>NUCLEOTIDE SEQUENCE</scope>
    <source>
        <strain evidence="10">CBS 207.26</strain>
    </source>
</reference>
<dbReference type="SUPFAM" id="SSF103473">
    <property type="entry name" value="MFS general substrate transporter"/>
    <property type="match status" value="2"/>
</dbReference>
<organism evidence="10 11">
    <name type="scientific">Zopfia rhizophila CBS 207.26</name>
    <dbReference type="NCBI Taxonomy" id="1314779"/>
    <lineage>
        <taxon>Eukaryota</taxon>
        <taxon>Fungi</taxon>
        <taxon>Dikarya</taxon>
        <taxon>Ascomycota</taxon>
        <taxon>Pezizomycotina</taxon>
        <taxon>Dothideomycetes</taxon>
        <taxon>Dothideomycetes incertae sedis</taxon>
        <taxon>Zopfiaceae</taxon>
        <taxon>Zopfia</taxon>
    </lineage>
</organism>
<dbReference type="InterPro" id="IPR011701">
    <property type="entry name" value="MFS"/>
</dbReference>
<comment type="subcellular location">
    <subcellularLocation>
        <location evidence="1">Membrane</location>
        <topology evidence="1">Multi-pass membrane protein</topology>
    </subcellularLocation>
</comment>
<feature type="transmembrane region" description="Helical" evidence="9">
    <location>
        <begin position="560"/>
        <end position="579"/>
    </location>
</feature>
<dbReference type="AlphaFoldDB" id="A0A6A6E2Q2"/>
<evidence type="ECO:0000256" key="4">
    <source>
        <dbReference type="ARBA" id="ARBA00022692"/>
    </source>
</evidence>
<gene>
    <name evidence="10" type="ORF">K469DRAFT_708629</name>
</gene>
<evidence type="ECO:0000256" key="9">
    <source>
        <dbReference type="SAM" id="Phobius"/>
    </source>
</evidence>
<dbReference type="GO" id="GO:0005886">
    <property type="term" value="C:plasma membrane"/>
    <property type="evidence" value="ECO:0007669"/>
    <property type="project" value="TreeGrafter"/>
</dbReference>
<evidence type="ECO:0000256" key="5">
    <source>
        <dbReference type="ARBA" id="ARBA00022989"/>
    </source>
</evidence>
<dbReference type="OrthoDB" id="4078873at2759"/>
<dbReference type="InterPro" id="IPR036259">
    <property type="entry name" value="MFS_trans_sf"/>
</dbReference>
<keyword evidence="7" id="KW-0325">Glycoprotein</keyword>
<feature type="transmembrane region" description="Helical" evidence="9">
    <location>
        <begin position="142"/>
        <end position="159"/>
    </location>
</feature>
<dbReference type="FunFam" id="1.20.1250.20:FF:000284">
    <property type="entry name" value="Siderophore iron transporter mirB"/>
    <property type="match status" value="1"/>
</dbReference>
<feature type="region of interest" description="Disordered" evidence="8">
    <location>
        <begin position="1"/>
        <end position="54"/>
    </location>
</feature>
<feature type="transmembrane region" description="Helical" evidence="9">
    <location>
        <begin position="230"/>
        <end position="250"/>
    </location>
</feature>
<evidence type="ECO:0000256" key="3">
    <source>
        <dbReference type="ARBA" id="ARBA00022448"/>
    </source>
</evidence>
<sequence length="595" mass="65353">MRFFQRTPVTEAPVTETQHPDDASHSGKALEAGTGSIEVPREQVENDPDAISDNAQDGVKKIEATTKVWSKNHLIAAYIIIWIIHFVNAMQQGMLTLLTPYVTSSFQKHSLTAATGIMSQLIGGIFKLPLAKILDIWGRPQGFILMVAAMTLGLIMMAACNGVQTYAAAQVFYWLGYNGMSYSLGVFVADTSSLKNRGFAFAYISSPYIATVWITGPMATSYLNGPGFRWGFGSFVLITLAVTLPLWALFQYNYRKAEKAGLIVKRQSNRTFQGSLKYYAIEFDIVGIFLICAGLALFLLPFTLYSYQSNGWRSALVICMIIFGGLLLIAFAMYEKHVAPKTFIPFELLSDRTVLGACILAATLFVSFYIWDAYFPSFLQVVTNLSLTQTNYIVNIYSLGSCFWALIVGVIIRVTGKFKALALYFGVPLTILGVGLMAHFRQPDVNIGYIIMCQIFIAFAGGTLVICEQIAVMAATDHQHVAVVLALESAFANVGGAIGLTVAAAVWTGVFPEKLAEYLPPESQANLTMIYGDLVTQKSYPRGSPTRIAIDRAYGDAQKWMITGGSSVLVLAIISVIVWRDINVKDFKQVKGRVF</sequence>
<keyword evidence="5 9" id="KW-1133">Transmembrane helix</keyword>
<feature type="transmembrane region" description="Helical" evidence="9">
    <location>
        <begin position="201"/>
        <end position="224"/>
    </location>
</feature>
<feature type="transmembrane region" description="Helical" evidence="9">
    <location>
        <begin position="74"/>
        <end position="91"/>
    </location>
</feature>
<feature type="transmembrane region" description="Helical" evidence="9">
    <location>
        <begin position="111"/>
        <end position="130"/>
    </location>
</feature>
<protein>
    <submittedName>
        <fullName evidence="10">Siderophore iron transporter</fullName>
    </submittedName>
</protein>
<keyword evidence="3" id="KW-0813">Transport</keyword>
<dbReference type="FunFam" id="1.20.1250.20:FF:000335">
    <property type="entry name" value="Siderochrome iron transporter 2"/>
    <property type="match status" value="1"/>
</dbReference>
<feature type="transmembrane region" description="Helical" evidence="9">
    <location>
        <begin position="354"/>
        <end position="371"/>
    </location>
</feature>
<evidence type="ECO:0000313" key="10">
    <source>
        <dbReference type="EMBL" id="KAF2184859.1"/>
    </source>
</evidence>
<feature type="transmembrane region" description="Helical" evidence="9">
    <location>
        <begin position="483"/>
        <end position="507"/>
    </location>
</feature>
<evidence type="ECO:0000256" key="2">
    <source>
        <dbReference type="ARBA" id="ARBA00008335"/>
    </source>
</evidence>
<feature type="transmembrane region" description="Helical" evidence="9">
    <location>
        <begin position="447"/>
        <end position="471"/>
    </location>
</feature>
<evidence type="ECO:0000313" key="11">
    <source>
        <dbReference type="Proteomes" id="UP000800200"/>
    </source>
</evidence>
<feature type="transmembrane region" description="Helical" evidence="9">
    <location>
        <begin position="391"/>
        <end position="414"/>
    </location>
</feature>
<proteinExistence type="inferred from homology"/>
<keyword evidence="4 9" id="KW-0812">Transmembrane</keyword>
<feature type="transmembrane region" description="Helical" evidence="9">
    <location>
        <begin position="171"/>
        <end position="189"/>
    </location>
</feature>
<evidence type="ECO:0000256" key="1">
    <source>
        <dbReference type="ARBA" id="ARBA00004141"/>
    </source>
</evidence>